<dbReference type="RefSeq" id="WP_045377898.1">
    <property type="nucleotide sequence ID" value="NZ_BBKA01000045.1"/>
</dbReference>
<dbReference type="Proteomes" id="UP000193487">
    <property type="component" value="Unassembled WGS sequence"/>
</dbReference>
<gene>
    <name evidence="2" type="ORF">AWC14_19540</name>
</gene>
<dbReference type="EMBL" id="LQPE01000010">
    <property type="protein sequence ID" value="ORW11105.1"/>
    <property type="molecule type" value="Genomic_DNA"/>
</dbReference>
<protein>
    <submittedName>
        <fullName evidence="2">Uncharacterized protein</fullName>
    </submittedName>
</protein>
<sequence length="83" mass="8642">MNFINQVLMNIVSQGRWTAIAVVCLAALGLCVLVYVKSKGSLTPVLIVVAGAIVAVIVIVQLPDLLKGAASDAPSFTGVNSRY</sequence>
<evidence type="ECO:0000256" key="1">
    <source>
        <dbReference type="SAM" id="Phobius"/>
    </source>
</evidence>
<keyword evidence="1" id="KW-1133">Transmembrane helix</keyword>
<reference evidence="2 3" key="1">
    <citation type="submission" date="2016-01" db="EMBL/GenBank/DDBJ databases">
        <title>The new phylogeny of the genus Mycobacterium.</title>
        <authorList>
            <person name="Tarcisio F."/>
            <person name="Conor M."/>
            <person name="Antonella G."/>
            <person name="Elisabetta G."/>
            <person name="Giulia F.S."/>
            <person name="Sara T."/>
            <person name="Anna F."/>
            <person name="Clotilde B."/>
            <person name="Roberto B."/>
            <person name="Veronica D.S."/>
            <person name="Fabio R."/>
            <person name="Monica P."/>
            <person name="Olivier J."/>
            <person name="Enrico T."/>
            <person name="Nicola S."/>
        </authorList>
    </citation>
    <scope>NUCLEOTIDE SEQUENCE [LARGE SCALE GENOMIC DNA]</scope>
    <source>
        <strain evidence="2 3">DSM 45166</strain>
    </source>
</reference>
<evidence type="ECO:0000313" key="3">
    <source>
        <dbReference type="Proteomes" id="UP000193487"/>
    </source>
</evidence>
<feature type="transmembrane region" description="Helical" evidence="1">
    <location>
        <begin position="43"/>
        <end position="62"/>
    </location>
</feature>
<feature type="transmembrane region" description="Helical" evidence="1">
    <location>
        <begin position="17"/>
        <end position="36"/>
    </location>
</feature>
<dbReference type="AlphaFoldDB" id="A0A1X1YJ93"/>
<keyword evidence="3" id="KW-1185">Reference proteome</keyword>
<keyword evidence="1" id="KW-0472">Membrane</keyword>
<accession>A0A1X1YJ93</accession>
<name>A0A1X1YJ93_9MYCO</name>
<evidence type="ECO:0000313" key="2">
    <source>
        <dbReference type="EMBL" id="ORW11105.1"/>
    </source>
</evidence>
<proteinExistence type="predicted"/>
<keyword evidence="1" id="KW-0812">Transmembrane</keyword>
<organism evidence="2 3">
    <name type="scientific">Mycobacterium kyorinense</name>
    <dbReference type="NCBI Taxonomy" id="487514"/>
    <lineage>
        <taxon>Bacteria</taxon>
        <taxon>Bacillati</taxon>
        <taxon>Actinomycetota</taxon>
        <taxon>Actinomycetes</taxon>
        <taxon>Mycobacteriales</taxon>
        <taxon>Mycobacteriaceae</taxon>
        <taxon>Mycobacterium</taxon>
    </lineage>
</organism>
<comment type="caution">
    <text evidence="2">The sequence shown here is derived from an EMBL/GenBank/DDBJ whole genome shotgun (WGS) entry which is preliminary data.</text>
</comment>